<name>A0A4Y2NSX4_ARAVE</name>
<dbReference type="AlphaFoldDB" id="A0A4Y2NSX4"/>
<dbReference type="Proteomes" id="UP000499080">
    <property type="component" value="Unassembled WGS sequence"/>
</dbReference>
<protein>
    <submittedName>
        <fullName evidence="2">Uncharacterized protein</fullName>
    </submittedName>
</protein>
<accession>A0A4Y2NSX4</accession>
<dbReference type="EMBL" id="BGPR01129658">
    <property type="protein sequence ID" value="GBN42658.1"/>
    <property type="molecule type" value="Genomic_DNA"/>
</dbReference>
<feature type="non-terminal residue" evidence="2">
    <location>
        <position position="1"/>
    </location>
</feature>
<evidence type="ECO:0000313" key="2">
    <source>
        <dbReference type="EMBL" id="GBN42658.1"/>
    </source>
</evidence>
<reference evidence="2 3" key="1">
    <citation type="journal article" date="2019" name="Sci. Rep.">
        <title>Orb-weaving spider Araneus ventricosus genome elucidates the spidroin gene catalogue.</title>
        <authorList>
            <person name="Kono N."/>
            <person name="Nakamura H."/>
            <person name="Ohtoshi R."/>
            <person name="Moran D.A.P."/>
            <person name="Shinohara A."/>
            <person name="Yoshida Y."/>
            <person name="Fujiwara M."/>
            <person name="Mori M."/>
            <person name="Tomita M."/>
            <person name="Arakawa K."/>
        </authorList>
    </citation>
    <scope>NUCLEOTIDE SEQUENCE [LARGE SCALE GENOMIC DNA]</scope>
</reference>
<evidence type="ECO:0000313" key="3">
    <source>
        <dbReference type="Proteomes" id="UP000499080"/>
    </source>
</evidence>
<evidence type="ECO:0000256" key="1">
    <source>
        <dbReference type="SAM" id="MobiDB-lite"/>
    </source>
</evidence>
<organism evidence="2 3">
    <name type="scientific">Araneus ventricosus</name>
    <name type="common">Orbweaver spider</name>
    <name type="synonym">Epeira ventricosa</name>
    <dbReference type="NCBI Taxonomy" id="182803"/>
    <lineage>
        <taxon>Eukaryota</taxon>
        <taxon>Metazoa</taxon>
        <taxon>Ecdysozoa</taxon>
        <taxon>Arthropoda</taxon>
        <taxon>Chelicerata</taxon>
        <taxon>Arachnida</taxon>
        <taxon>Araneae</taxon>
        <taxon>Araneomorphae</taxon>
        <taxon>Entelegynae</taxon>
        <taxon>Araneoidea</taxon>
        <taxon>Araneidae</taxon>
        <taxon>Araneus</taxon>
    </lineage>
</organism>
<keyword evidence="3" id="KW-1185">Reference proteome</keyword>
<feature type="region of interest" description="Disordered" evidence="1">
    <location>
        <begin position="1"/>
        <end position="27"/>
    </location>
</feature>
<comment type="caution">
    <text evidence="2">The sequence shown here is derived from an EMBL/GenBank/DDBJ whole genome shotgun (WGS) entry which is preliminary data.</text>
</comment>
<sequence length="126" mass="14082">STDGHKVRGRPARGGVRAASSLRPSPELRRLQRHDPAALRAVARRRPHGRAAQVRRGQRIRRGEVQRHIPGSRTGGLALLRRLTKHFSSGILPIPELTNAYGRNSGISLHQKQLVFLDVFLFLSCF</sequence>
<proteinExistence type="predicted"/>
<gene>
    <name evidence="2" type="ORF">AVEN_129978_1</name>
</gene>